<dbReference type="PANTHER" id="PTHR28527">
    <property type="entry name" value="MATING-TYPE SWITCHING PROTEIN SWI2-RELATED"/>
    <property type="match status" value="1"/>
</dbReference>
<evidence type="ECO:0000313" key="2">
    <source>
        <dbReference type="EMBL" id="KAK3382884.1"/>
    </source>
</evidence>
<feature type="region of interest" description="Disordered" evidence="1">
    <location>
        <begin position="1"/>
        <end position="180"/>
    </location>
</feature>
<dbReference type="PANTHER" id="PTHR28527:SF1">
    <property type="entry name" value="SWI5-DEPENDENT RECOMBINATION DNA REPAIR PROTEIN 1"/>
    <property type="match status" value="1"/>
</dbReference>
<evidence type="ECO:0000313" key="3">
    <source>
        <dbReference type="Proteomes" id="UP001287356"/>
    </source>
</evidence>
<reference evidence="2" key="2">
    <citation type="submission" date="2023-06" db="EMBL/GenBank/DDBJ databases">
        <authorList>
            <consortium name="Lawrence Berkeley National Laboratory"/>
            <person name="Haridas S."/>
            <person name="Hensen N."/>
            <person name="Bonometti L."/>
            <person name="Westerberg I."/>
            <person name="Brannstrom I.O."/>
            <person name="Guillou S."/>
            <person name="Cros-Aarteil S."/>
            <person name="Calhoun S."/>
            <person name="Kuo A."/>
            <person name="Mondo S."/>
            <person name="Pangilinan J."/>
            <person name="Riley R."/>
            <person name="Labutti K."/>
            <person name="Andreopoulos B."/>
            <person name="Lipzen A."/>
            <person name="Chen C."/>
            <person name="Yanf M."/>
            <person name="Daum C."/>
            <person name="Ng V."/>
            <person name="Clum A."/>
            <person name="Steindorff A."/>
            <person name="Ohm R."/>
            <person name="Martin F."/>
            <person name="Silar P."/>
            <person name="Natvig D."/>
            <person name="Lalanne C."/>
            <person name="Gautier V."/>
            <person name="Ament-Velasquez S.L."/>
            <person name="Kruys A."/>
            <person name="Hutchinson M.I."/>
            <person name="Powell A.J."/>
            <person name="Barry K."/>
            <person name="Miller A.N."/>
            <person name="Grigoriev I.V."/>
            <person name="Debuchy R."/>
            <person name="Gladieux P."/>
            <person name="Thoren M.H."/>
            <person name="Johannesson H."/>
        </authorList>
    </citation>
    <scope>NUCLEOTIDE SEQUENCE</scope>
    <source>
        <strain evidence="2">CBS 958.72</strain>
    </source>
</reference>
<comment type="caution">
    <text evidence="2">The sequence shown here is derived from an EMBL/GenBank/DDBJ whole genome shotgun (WGS) entry which is preliminary data.</text>
</comment>
<feature type="compositionally biased region" description="Basic and acidic residues" evidence="1">
    <location>
        <begin position="194"/>
        <end position="204"/>
    </location>
</feature>
<feature type="compositionally biased region" description="Acidic residues" evidence="1">
    <location>
        <begin position="154"/>
        <end position="164"/>
    </location>
</feature>
<reference evidence="2" key="1">
    <citation type="journal article" date="2023" name="Mol. Phylogenet. Evol.">
        <title>Genome-scale phylogeny and comparative genomics of the fungal order Sordariales.</title>
        <authorList>
            <person name="Hensen N."/>
            <person name="Bonometti L."/>
            <person name="Westerberg I."/>
            <person name="Brannstrom I.O."/>
            <person name="Guillou S."/>
            <person name="Cros-Aarteil S."/>
            <person name="Calhoun S."/>
            <person name="Haridas S."/>
            <person name="Kuo A."/>
            <person name="Mondo S."/>
            <person name="Pangilinan J."/>
            <person name="Riley R."/>
            <person name="LaButti K."/>
            <person name="Andreopoulos B."/>
            <person name="Lipzen A."/>
            <person name="Chen C."/>
            <person name="Yan M."/>
            <person name="Daum C."/>
            <person name="Ng V."/>
            <person name="Clum A."/>
            <person name="Steindorff A."/>
            <person name="Ohm R.A."/>
            <person name="Martin F."/>
            <person name="Silar P."/>
            <person name="Natvig D.O."/>
            <person name="Lalanne C."/>
            <person name="Gautier V."/>
            <person name="Ament-Velasquez S.L."/>
            <person name="Kruys A."/>
            <person name="Hutchinson M.I."/>
            <person name="Powell A.J."/>
            <person name="Barry K."/>
            <person name="Miller A.N."/>
            <person name="Grigoriev I.V."/>
            <person name="Debuchy R."/>
            <person name="Gladieux P."/>
            <person name="Hiltunen Thoren M."/>
            <person name="Johannesson H."/>
        </authorList>
    </citation>
    <scope>NUCLEOTIDE SEQUENCE</scope>
    <source>
        <strain evidence="2">CBS 958.72</strain>
    </source>
</reference>
<keyword evidence="3" id="KW-1185">Reference proteome</keyword>
<dbReference type="Proteomes" id="UP001287356">
    <property type="component" value="Unassembled WGS sequence"/>
</dbReference>
<dbReference type="Gene3D" id="6.10.140.1020">
    <property type="match status" value="1"/>
</dbReference>
<feature type="compositionally biased region" description="Low complexity" evidence="1">
    <location>
        <begin position="50"/>
        <end position="82"/>
    </location>
</feature>
<dbReference type="AlphaFoldDB" id="A0AAE0TX76"/>
<name>A0AAE0TX76_9PEZI</name>
<dbReference type="EMBL" id="JAULSN010000001">
    <property type="protein sequence ID" value="KAK3382884.1"/>
    <property type="molecule type" value="Genomic_DNA"/>
</dbReference>
<evidence type="ECO:0000256" key="1">
    <source>
        <dbReference type="SAM" id="MobiDB-lite"/>
    </source>
</evidence>
<protein>
    <recommendedName>
        <fullName evidence="4">Swi5-dependent recombination DNA repair protein 1</fullName>
    </recommendedName>
</protein>
<dbReference type="GO" id="GO:0006310">
    <property type="term" value="P:DNA recombination"/>
    <property type="evidence" value="ECO:0007669"/>
    <property type="project" value="TreeGrafter"/>
</dbReference>
<accession>A0AAE0TX76</accession>
<feature type="region of interest" description="Disordered" evidence="1">
    <location>
        <begin position="194"/>
        <end position="223"/>
    </location>
</feature>
<feature type="region of interest" description="Disordered" evidence="1">
    <location>
        <begin position="276"/>
        <end position="339"/>
    </location>
</feature>
<feature type="compositionally biased region" description="Basic and acidic residues" evidence="1">
    <location>
        <begin position="309"/>
        <end position="321"/>
    </location>
</feature>
<gene>
    <name evidence="2" type="ORF">B0T24DRAFT_661490</name>
</gene>
<organism evidence="2 3">
    <name type="scientific">Lasiosphaeria ovina</name>
    <dbReference type="NCBI Taxonomy" id="92902"/>
    <lineage>
        <taxon>Eukaryota</taxon>
        <taxon>Fungi</taxon>
        <taxon>Dikarya</taxon>
        <taxon>Ascomycota</taxon>
        <taxon>Pezizomycotina</taxon>
        <taxon>Sordariomycetes</taxon>
        <taxon>Sordariomycetidae</taxon>
        <taxon>Sordariales</taxon>
        <taxon>Lasiosphaeriaceae</taxon>
        <taxon>Lasiosphaeria</taxon>
    </lineage>
</organism>
<evidence type="ECO:0008006" key="4">
    <source>
        <dbReference type="Google" id="ProtNLM"/>
    </source>
</evidence>
<proteinExistence type="predicted"/>
<feature type="compositionally biased region" description="Basic and acidic residues" evidence="1">
    <location>
        <begin position="165"/>
        <end position="178"/>
    </location>
</feature>
<sequence length="367" mass="39250">MSSSSETPGPAATNKRRRAEAANVALRKPFRSPMISRQAAAAGEGDDGARAGTANASPTIARAAAGAEAAARAVATPGTPRANPATRRRGRGAWLSTPASASRGSPLNQPSMRGSNSSLASRPGNSRLETPLAGKVSKKKNSGSGQVLRHGGDVDDGDDDDADDLLERMRRAERETGAHVRQLQQELEVVRQAKRIEQQSEQSRRLRRQPPLTAAPAGDGGSSIIDAELRELVGKWKLASRQAAEELFELIKGRVAGMGGGKAWRETRRQQQQGFFAGFDDGDGYGSSATRRDHERDCKEECGCDDDDDGRREAALRGHADEEGDGGGGKEESEGEESDFTMLMMLKSLNIDPNALGYDAAEDKWRD</sequence>
<feature type="compositionally biased region" description="Basic and acidic residues" evidence="1">
    <location>
        <begin position="290"/>
        <end position="302"/>
    </location>
</feature>
<feature type="compositionally biased region" description="Polar residues" evidence="1">
    <location>
        <begin position="97"/>
        <end position="128"/>
    </location>
</feature>